<evidence type="ECO:0008006" key="3">
    <source>
        <dbReference type="Google" id="ProtNLM"/>
    </source>
</evidence>
<accession>A0ABT2A8D3</accession>
<name>A0ABT2A8D3_9BURK</name>
<evidence type="ECO:0000313" key="2">
    <source>
        <dbReference type="Proteomes" id="UP001205560"/>
    </source>
</evidence>
<gene>
    <name evidence="1" type="ORF">NX782_14605</name>
</gene>
<organism evidence="1 2">
    <name type="scientific">Massilia norwichensis</name>
    <dbReference type="NCBI Taxonomy" id="1442366"/>
    <lineage>
        <taxon>Bacteria</taxon>
        <taxon>Pseudomonadati</taxon>
        <taxon>Pseudomonadota</taxon>
        <taxon>Betaproteobacteria</taxon>
        <taxon>Burkholderiales</taxon>
        <taxon>Oxalobacteraceae</taxon>
        <taxon>Telluria group</taxon>
        <taxon>Massilia</taxon>
    </lineage>
</organism>
<protein>
    <recommendedName>
        <fullName evidence="3">SAM-dependent methyltransferase</fullName>
    </recommendedName>
</protein>
<reference evidence="1 2" key="1">
    <citation type="submission" date="2022-08" db="EMBL/GenBank/DDBJ databases">
        <title>Reclassification of Massilia species as members of the genera Telluria, Duganella, Pseudoduganella, Mokoshia gen. nov. and Zemynaea gen. nov. using orthogonal and non-orthogonal genome-based approaches.</title>
        <authorList>
            <person name="Bowman J.P."/>
        </authorList>
    </citation>
    <scope>NUCLEOTIDE SEQUENCE [LARGE SCALE GENOMIC DNA]</scope>
    <source>
        <strain evidence="1 2">LMG 28164</strain>
    </source>
</reference>
<dbReference type="EMBL" id="JANUGX010000016">
    <property type="protein sequence ID" value="MCS0590422.1"/>
    <property type="molecule type" value="Genomic_DNA"/>
</dbReference>
<keyword evidence="2" id="KW-1185">Reference proteome</keyword>
<proteinExistence type="predicted"/>
<sequence>MLELAGVADLATQAVPVSVIGGIDKKSTDEHLAWRFSGSCARVQLAMLDPHAHLSNVSDAFARVFSGGDVLMADVPCGSGAAALSVLSTIAELRKCGRVPRYPLRVKLVGGELSESARQYAREGLNNIMTELNEQAIWVTHEFHSWDALCKFSTADLIKRLTLLGDGCAARALVLANFSGFLSNTGKWKDAAPQFESLFVHSRDEQSVAIWIEPQTNSVLNKDGGFFGRLLSWFKLKFGAKMNAEEINEFTIENLGITAAETQHPLREEQQFQVNLVVQRFDLRNNGASE</sequence>
<evidence type="ECO:0000313" key="1">
    <source>
        <dbReference type="EMBL" id="MCS0590422.1"/>
    </source>
</evidence>
<comment type="caution">
    <text evidence="1">The sequence shown here is derived from an EMBL/GenBank/DDBJ whole genome shotgun (WGS) entry which is preliminary data.</text>
</comment>
<dbReference type="RefSeq" id="WP_258846197.1">
    <property type="nucleotide sequence ID" value="NZ_JANUGX010000016.1"/>
</dbReference>
<dbReference type="Proteomes" id="UP001205560">
    <property type="component" value="Unassembled WGS sequence"/>
</dbReference>